<dbReference type="RefSeq" id="WP_236087060.1">
    <property type="nucleotide sequence ID" value="NZ_JAKGSG010000001.1"/>
</dbReference>
<evidence type="ECO:0000313" key="2">
    <source>
        <dbReference type="EMBL" id="MCF4119362.1"/>
    </source>
</evidence>
<sequence>MGFLSHVYGNRRSVASAGVVTLFAGAIVGLALTYDGEATADVNLNDSGVWVTKTSAGLLGRFNYEAQALDGTLLAGS</sequence>
<feature type="transmembrane region" description="Helical" evidence="1">
    <location>
        <begin position="12"/>
        <end position="34"/>
    </location>
</feature>
<dbReference type="AlphaFoldDB" id="A0AA41QA53"/>
<keyword evidence="1" id="KW-0472">Membrane</keyword>
<keyword evidence="1" id="KW-1133">Transmembrane helix</keyword>
<dbReference type="EMBL" id="JAKGSG010000001">
    <property type="protein sequence ID" value="MCF4119362.1"/>
    <property type="molecule type" value="Genomic_DNA"/>
</dbReference>
<gene>
    <name evidence="2" type="ORF">L1785_00005</name>
</gene>
<evidence type="ECO:0000313" key="3">
    <source>
        <dbReference type="Proteomes" id="UP001165405"/>
    </source>
</evidence>
<keyword evidence="1" id="KW-0812">Transmembrane</keyword>
<evidence type="ECO:0000256" key="1">
    <source>
        <dbReference type="SAM" id="Phobius"/>
    </source>
</evidence>
<reference evidence="2" key="1">
    <citation type="submission" date="2022-01" db="EMBL/GenBank/DDBJ databases">
        <title>Antribacter sp. nov., isolated from Guizhou of China.</title>
        <authorList>
            <person name="Chengliang C."/>
            <person name="Ya Z."/>
        </authorList>
    </citation>
    <scope>NUCLEOTIDE SEQUENCE</scope>
    <source>
        <strain evidence="2">KLBMP 9083</strain>
    </source>
</reference>
<name>A0AA41QA53_9MICO</name>
<feature type="non-terminal residue" evidence="2">
    <location>
        <position position="77"/>
    </location>
</feature>
<organism evidence="2 3">
    <name type="scientific">Antribacter soli</name>
    <dbReference type="NCBI Taxonomy" id="2910976"/>
    <lineage>
        <taxon>Bacteria</taxon>
        <taxon>Bacillati</taxon>
        <taxon>Actinomycetota</taxon>
        <taxon>Actinomycetes</taxon>
        <taxon>Micrococcales</taxon>
        <taxon>Promicromonosporaceae</taxon>
        <taxon>Antribacter</taxon>
    </lineage>
</organism>
<keyword evidence="3" id="KW-1185">Reference proteome</keyword>
<accession>A0AA41QA53</accession>
<protein>
    <submittedName>
        <fullName evidence="2">Uncharacterized protein</fullName>
    </submittedName>
</protein>
<comment type="caution">
    <text evidence="2">The sequence shown here is derived from an EMBL/GenBank/DDBJ whole genome shotgun (WGS) entry which is preliminary data.</text>
</comment>
<proteinExistence type="predicted"/>
<dbReference type="Proteomes" id="UP001165405">
    <property type="component" value="Unassembled WGS sequence"/>
</dbReference>